<name>A0A5C3R0R2_9AGAR</name>
<keyword evidence="2" id="KW-1185">Reference proteome</keyword>
<evidence type="ECO:0000313" key="1">
    <source>
        <dbReference type="EMBL" id="TFL06159.1"/>
    </source>
</evidence>
<protein>
    <submittedName>
        <fullName evidence="1">Uncharacterized protein</fullName>
    </submittedName>
</protein>
<sequence>MLLKPESRYFCDSCKQTYDLPSQSACRHLSVLHKVESAAAAHENTEPPPNLACECVDPTPYQQVGRAVFGTALETILNYWFPFRAPDFYDTLLMALEHFRTRALWIKRCEIKGADLGKDVVCASVEEYAGKFEFCFGAYGHGQPEVMDVVISWICKAMGAFIEEAALEYTRVQNVTLCPPRFESHAKVLSAWEMYYGKVGSIKEFMDMHYFGRLG</sequence>
<accession>A0A5C3R0R2</accession>
<dbReference type="Proteomes" id="UP000305067">
    <property type="component" value="Unassembled WGS sequence"/>
</dbReference>
<organism evidence="1 2">
    <name type="scientific">Pterulicium gracile</name>
    <dbReference type="NCBI Taxonomy" id="1884261"/>
    <lineage>
        <taxon>Eukaryota</taxon>
        <taxon>Fungi</taxon>
        <taxon>Dikarya</taxon>
        <taxon>Basidiomycota</taxon>
        <taxon>Agaricomycotina</taxon>
        <taxon>Agaricomycetes</taxon>
        <taxon>Agaricomycetidae</taxon>
        <taxon>Agaricales</taxon>
        <taxon>Pleurotineae</taxon>
        <taxon>Pterulaceae</taxon>
        <taxon>Pterulicium</taxon>
    </lineage>
</organism>
<proteinExistence type="predicted"/>
<dbReference type="AlphaFoldDB" id="A0A5C3R0R2"/>
<gene>
    <name evidence="1" type="ORF">BDV98DRAFT_600239</name>
</gene>
<dbReference type="EMBL" id="ML178815">
    <property type="protein sequence ID" value="TFL06159.1"/>
    <property type="molecule type" value="Genomic_DNA"/>
</dbReference>
<evidence type="ECO:0000313" key="2">
    <source>
        <dbReference type="Proteomes" id="UP000305067"/>
    </source>
</evidence>
<reference evidence="1 2" key="1">
    <citation type="journal article" date="2019" name="Nat. Ecol. Evol.">
        <title>Megaphylogeny resolves global patterns of mushroom evolution.</title>
        <authorList>
            <person name="Varga T."/>
            <person name="Krizsan K."/>
            <person name="Foldi C."/>
            <person name="Dima B."/>
            <person name="Sanchez-Garcia M."/>
            <person name="Sanchez-Ramirez S."/>
            <person name="Szollosi G.J."/>
            <person name="Szarkandi J.G."/>
            <person name="Papp V."/>
            <person name="Albert L."/>
            <person name="Andreopoulos W."/>
            <person name="Angelini C."/>
            <person name="Antonin V."/>
            <person name="Barry K.W."/>
            <person name="Bougher N.L."/>
            <person name="Buchanan P."/>
            <person name="Buyck B."/>
            <person name="Bense V."/>
            <person name="Catcheside P."/>
            <person name="Chovatia M."/>
            <person name="Cooper J."/>
            <person name="Damon W."/>
            <person name="Desjardin D."/>
            <person name="Finy P."/>
            <person name="Geml J."/>
            <person name="Haridas S."/>
            <person name="Hughes K."/>
            <person name="Justo A."/>
            <person name="Karasinski D."/>
            <person name="Kautmanova I."/>
            <person name="Kiss B."/>
            <person name="Kocsube S."/>
            <person name="Kotiranta H."/>
            <person name="LaButti K.M."/>
            <person name="Lechner B.E."/>
            <person name="Liimatainen K."/>
            <person name="Lipzen A."/>
            <person name="Lukacs Z."/>
            <person name="Mihaltcheva S."/>
            <person name="Morgado L.N."/>
            <person name="Niskanen T."/>
            <person name="Noordeloos M.E."/>
            <person name="Ohm R.A."/>
            <person name="Ortiz-Santana B."/>
            <person name="Ovrebo C."/>
            <person name="Racz N."/>
            <person name="Riley R."/>
            <person name="Savchenko A."/>
            <person name="Shiryaev A."/>
            <person name="Soop K."/>
            <person name="Spirin V."/>
            <person name="Szebenyi C."/>
            <person name="Tomsovsky M."/>
            <person name="Tulloss R.E."/>
            <person name="Uehling J."/>
            <person name="Grigoriev I.V."/>
            <person name="Vagvolgyi C."/>
            <person name="Papp T."/>
            <person name="Martin F.M."/>
            <person name="Miettinen O."/>
            <person name="Hibbett D.S."/>
            <person name="Nagy L.G."/>
        </authorList>
    </citation>
    <scope>NUCLEOTIDE SEQUENCE [LARGE SCALE GENOMIC DNA]</scope>
    <source>
        <strain evidence="1 2">CBS 309.79</strain>
    </source>
</reference>